<dbReference type="Proteomes" id="UP000176050">
    <property type="component" value="Chromosome"/>
</dbReference>
<gene>
    <name evidence="2" type="ORF">LPB138_10340</name>
</gene>
<keyword evidence="1" id="KW-0812">Transmembrane</keyword>
<sequence length="73" mass="8482">MKEPKQKKPLNKYIRLTGVGLQMGLTIYLAAYFGKKLDLKYPNERNWFTMSFTVVGVFVALWSVINQVNKINK</sequence>
<proteinExistence type="predicted"/>
<dbReference type="InterPro" id="IPR032820">
    <property type="entry name" value="ATPase_put"/>
</dbReference>
<reference evidence="2 3" key="1">
    <citation type="submission" date="2016-10" db="EMBL/GenBank/DDBJ databases">
        <title>Lutibacter sp. LPB0138, isolated from marine gastropod.</title>
        <authorList>
            <person name="Kim E."/>
            <person name="Yi H."/>
        </authorList>
    </citation>
    <scope>NUCLEOTIDE SEQUENCE [LARGE SCALE GENOMIC DNA]</scope>
    <source>
        <strain evidence="2 3">LPB0138</strain>
    </source>
</reference>
<protein>
    <recommendedName>
        <fullName evidence="4">F0F1-ATPase subunit</fullName>
    </recommendedName>
</protein>
<dbReference type="KEGG" id="lul:LPB138_10340"/>
<dbReference type="EMBL" id="CP017478">
    <property type="protein sequence ID" value="AOW21054.1"/>
    <property type="molecule type" value="Genomic_DNA"/>
</dbReference>
<dbReference type="RefSeq" id="WP_070237218.1">
    <property type="nucleotide sequence ID" value="NZ_CP017478.1"/>
</dbReference>
<evidence type="ECO:0008006" key="4">
    <source>
        <dbReference type="Google" id="ProtNLM"/>
    </source>
</evidence>
<evidence type="ECO:0000256" key="1">
    <source>
        <dbReference type="SAM" id="Phobius"/>
    </source>
</evidence>
<organism evidence="2 3">
    <name type="scientific">Urechidicola croceus</name>
    <dbReference type="NCBI Taxonomy" id="1850246"/>
    <lineage>
        <taxon>Bacteria</taxon>
        <taxon>Pseudomonadati</taxon>
        <taxon>Bacteroidota</taxon>
        <taxon>Flavobacteriia</taxon>
        <taxon>Flavobacteriales</taxon>
        <taxon>Flavobacteriaceae</taxon>
        <taxon>Urechidicola</taxon>
    </lineage>
</organism>
<evidence type="ECO:0000313" key="2">
    <source>
        <dbReference type="EMBL" id="AOW21054.1"/>
    </source>
</evidence>
<evidence type="ECO:0000313" key="3">
    <source>
        <dbReference type="Proteomes" id="UP000176050"/>
    </source>
</evidence>
<dbReference type="OrthoDB" id="9798708at2"/>
<keyword evidence="1" id="KW-0472">Membrane</keyword>
<feature type="transmembrane region" description="Helical" evidence="1">
    <location>
        <begin position="12"/>
        <end position="34"/>
    </location>
</feature>
<dbReference type="Pfam" id="PF09527">
    <property type="entry name" value="ATPase_gene1"/>
    <property type="match status" value="1"/>
</dbReference>
<feature type="transmembrane region" description="Helical" evidence="1">
    <location>
        <begin position="46"/>
        <end position="65"/>
    </location>
</feature>
<dbReference type="STRING" id="1850246.LPB138_10340"/>
<accession>A0A1D8P913</accession>
<keyword evidence="3" id="KW-1185">Reference proteome</keyword>
<keyword evidence="1" id="KW-1133">Transmembrane helix</keyword>
<dbReference type="AlphaFoldDB" id="A0A1D8P913"/>
<name>A0A1D8P913_9FLAO</name>